<keyword evidence="1" id="KW-1133">Transmembrane helix</keyword>
<evidence type="ECO:0008006" key="4">
    <source>
        <dbReference type="Google" id="ProtNLM"/>
    </source>
</evidence>
<keyword evidence="1" id="KW-0812">Transmembrane</keyword>
<sequence length="166" mass="19532">MKKPILPTEIVLRFHPSKFLWGWWLVFSMAVLLSLWVSLPVIWTIAGTVIYVVTCAWQWTQLVATRWKFSPLILHVDVFGEMTVTNMSGQRWHIKVLPDSVVHHSLMVLHIDYLELQPEALDEEMTLSGDRLWRWLRPTRLLILFDQADTASQKALRVWLSWGLRE</sequence>
<reference evidence="3" key="1">
    <citation type="journal article" date="2019" name="Int. J. Syst. Evol. Microbiol.">
        <title>The Global Catalogue of Microorganisms (GCM) 10K type strain sequencing project: providing services to taxonomists for standard genome sequencing and annotation.</title>
        <authorList>
            <consortium name="The Broad Institute Genomics Platform"/>
            <consortium name="The Broad Institute Genome Sequencing Center for Infectious Disease"/>
            <person name="Wu L."/>
            <person name="Ma J."/>
        </authorList>
    </citation>
    <scope>NUCLEOTIDE SEQUENCE [LARGE SCALE GENOMIC DNA]</scope>
    <source>
        <strain evidence="3">CCUG 58411</strain>
    </source>
</reference>
<feature type="transmembrane region" description="Helical" evidence="1">
    <location>
        <begin position="20"/>
        <end position="36"/>
    </location>
</feature>
<dbReference type="RefSeq" id="WP_379029228.1">
    <property type="nucleotide sequence ID" value="NZ_JBHTLN010000001.1"/>
</dbReference>
<proteinExistence type="predicted"/>
<evidence type="ECO:0000313" key="2">
    <source>
        <dbReference type="EMBL" id="MFD1121048.1"/>
    </source>
</evidence>
<gene>
    <name evidence="2" type="ORF">ACFQ2T_00905</name>
</gene>
<comment type="caution">
    <text evidence="2">The sequence shown here is derived from an EMBL/GenBank/DDBJ whole genome shotgun (WGS) entry which is preliminary data.</text>
</comment>
<keyword evidence="1" id="KW-0472">Membrane</keyword>
<evidence type="ECO:0000256" key="1">
    <source>
        <dbReference type="SAM" id="Phobius"/>
    </source>
</evidence>
<organism evidence="2 3">
    <name type="scientific">Methylophilus flavus</name>
    <dbReference type="NCBI Taxonomy" id="640084"/>
    <lineage>
        <taxon>Bacteria</taxon>
        <taxon>Pseudomonadati</taxon>
        <taxon>Pseudomonadota</taxon>
        <taxon>Betaproteobacteria</taxon>
        <taxon>Nitrosomonadales</taxon>
        <taxon>Methylophilaceae</taxon>
        <taxon>Methylophilus</taxon>
    </lineage>
</organism>
<name>A0ABW3P8Y2_9PROT</name>
<dbReference type="EMBL" id="JBHTLN010000001">
    <property type="protein sequence ID" value="MFD1121048.1"/>
    <property type="molecule type" value="Genomic_DNA"/>
</dbReference>
<keyword evidence="3" id="KW-1185">Reference proteome</keyword>
<dbReference type="Proteomes" id="UP001597206">
    <property type="component" value="Unassembled WGS sequence"/>
</dbReference>
<accession>A0ABW3P8Y2</accession>
<evidence type="ECO:0000313" key="3">
    <source>
        <dbReference type="Proteomes" id="UP001597206"/>
    </source>
</evidence>
<protein>
    <recommendedName>
        <fullName evidence="4">Toxin CptA</fullName>
    </recommendedName>
</protein>